<evidence type="ECO:0000256" key="1">
    <source>
        <dbReference type="SAM" id="Phobius"/>
    </source>
</evidence>
<organism evidence="3 4">
    <name type="scientific">Paenibacillus catalpae</name>
    <dbReference type="NCBI Taxonomy" id="1045775"/>
    <lineage>
        <taxon>Bacteria</taxon>
        <taxon>Bacillati</taxon>
        <taxon>Bacillota</taxon>
        <taxon>Bacilli</taxon>
        <taxon>Bacillales</taxon>
        <taxon>Paenibacillaceae</taxon>
        <taxon>Paenibacillus</taxon>
    </lineage>
</organism>
<gene>
    <name evidence="3" type="ORF">SAMN05216378_0933</name>
</gene>
<dbReference type="EMBL" id="FOMT01000001">
    <property type="protein sequence ID" value="SFD67313.1"/>
    <property type="molecule type" value="Genomic_DNA"/>
</dbReference>
<dbReference type="InterPro" id="IPR008269">
    <property type="entry name" value="Lon_proteolytic"/>
</dbReference>
<evidence type="ECO:0000313" key="4">
    <source>
        <dbReference type="Proteomes" id="UP000198855"/>
    </source>
</evidence>
<evidence type="ECO:0000259" key="2">
    <source>
        <dbReference type="SMART" id="SM00228"/>
    </source>
</evidence>
<dbReference type="InterPro" id="IPR027065">
    <property type="entry name" value="Lon_Prtase"/>
</dbReference>
<dbReference type="Proteomes" id="UP000198855">
    <property type="component" value="Unassembled WGS sequence"/>
</dbReference>
<dbReference type="InterPro" id="IPR020568">
    <property type="entry name" value="Ribosomal_Su5_D2-typ_SF"/>
</dbReference>
<dbReference type="InterPro" id="IPR014721">
    <property type="entry name" value="Ribsml_uS5_D2-typ_fold_subgr"/>
</dbReference>
<dbReference type="GO" id="GO:0004176">
    <property type="term" value="F:ATP-dependent peptidase activity"/>
    <property type="evidence" value="ECO:0007669"/>
    <property type="project" value="InterPro"/>
</dbReference>
<dbReference type="InterPro" id="IPR001478">
    <property type="entry name" value="PDZ"/>
</dbReference>
<dbReference type="AlphaFoldDB" id="A0A1I1UEW6"/>
<sequence>MSKFQLTGRKRQAAGIILIAIMLWVIIYAPTSLVIYEPGLTFETEPLVQHGQGEKRAPIPSEEGEQGAFLLTTVKLTDAKYWQVIQAAWKKDFAVYSKDSVMQGMPEKEYQQAMKLEMTASKHFAVEAAYRYAGIAYTTSTELYISKIYGESKDIRVGDRVIKVEGENVNDMEQFTAAVMDKKEGDIVALVLQRGENKIFAMVPYHLLFGNITNALIAPVPDGLSLGELDIVVPENPADEIEIKAGDIGGPSAGLMFTLQSLNLLLEKDMTEGLRIAGTGTMDSLGNVGAIGGIAYKVAAADQAGAQLFLAPEGNYAEASAKAKELHSEMKVVPVTSLDTAVSAIRNAAAHINE</sequence>
<evidence type="ECO:0000313" key="3">
    <source>
        <dbReference type="EMBL" id="SFD67313.1"/>
    </source>
</evidence>
<feature type="transmembrane region" description="Helical" evidence="1">
    <location>
        <begin position="12"/>
        <end position="36"/>
    </location>
</feature>
<dbReference type="Gene3D" id="2.30.42.10">
    <property type="match status" value="1"/>
</dbReference>
<dbReference type="Gene3D" id="3.30.230.10">
    <property type="match status" value="1"/>
</dbReference>
<proteinExistence type="predicted"/>
<keyword evidence="1" id="KW-0472">Membrane</keyword>
<name>A0A1I1UEW6_9BACL</name>
<reference evidence="4" key="1">
    <citation type="submission" date="2016-10" db="EMBL/GenBank/DDBJ databases">
        <authorList>
            <person name="Varghese N."/>
            <person name="Submissions S."/>
        </authorList>
    </citation>
    <scope>NUCLEOTIDE SEQUENCE [LARGE SCALE GENOMIC DNA]</scope>
    <source>
        <strain evidence="4">CGMCC 1.10784</strain>
    </source>
</reference>
<dbReference type="InterPro" id="IPR036034">
    <property type="entry name" value="PDZ_sf"/>
</dbReference>
<dbReference type="GO" id="GO:0005524">
    <property type="term" value="F:ATP binding"/>
    <property type="evidence" value="ECO:0007669"/>
    <property type="project" value="InterPro"/>
</dbReference>
<accession>A0A1I1UEW6</accession>
<dbReference type="STRING" id="1045775.SAMN05216378_0933"/>
<feature type="domain" description="PDZ" evidence="2">
    <location>
        <begin position="131"/>
        <end position="196"/>
    </location>
</feature>
<protein>
    <submittedName>
        <fullName evidence="3">PDZ domain-containing protein</fullName>
    </submittedName>
</protein>
<dbReference type="GO" id="GO:0006508">
    <property type="term" value="P:proteolysis"/>
    <property type="evidence" value="ECO:0007669"/>
    <property type="project" value="InterPro"/>
</dbReference>
<dbReference type="GO" id="GO:0004252">
    <property type="term" value="F:serine-type endopeptidase activity"/>
    <property type="evidence" value="ECO:0007669"/>
    <property type="project" value="InterPro"/>
</dbReference>
<dbReference type="GO" id="GO:0030163">
    <property type="term" value="P:protein catabolic process"/>
    <property type="evidence" value="ECO:0007669"/>
    <property type="project" value="InterPro"/>
</dbReference>
<keyword evidence="1" id="KW-1133">Transmembrane helix</keyword>
<dbReference type="SUPFAM" id="SSF50156">
    <property type="entry name" value="PDZ domain-like"/>
    <property type="match status" value="1"/>
</dbReference>
<dbReference type="PANTHER" id="PTHR10046">
    <property type="entry name" value="ATP DEPENDENT LON PROTEASE FAMILY MEMBER"/>
    <property type="match status" value="1"/>
</dbReference>
<keyword evidence="4" id="KW-1185">Reference proteome</keyword>
<dbReference type="Pfam" id="PF05362">
    <property type="entry name" value="Lon_C"/>
    <property type="match status" value="1"/>
</dbReference>
<dbReference type="RefSeq" id="WP_175532727.1">
    <property type="nucleotide sequence ID" value="NZ_FOMT01000001.1"/>
</dbReference>
<keyword evidence="1" id="KW-0812">Transmembrane</keyword>
<dbReference type="SMART" id="SM00228">
    <property type="entry name" value="PDZ"/>
    <property type="match status" value="1"/>
</dbReference>
<dbReference type="SUPFAM" id="SSF54211">
    <property type="entry name" value="Ribosomal protein S5 domain 2-like"/>
    <property type="match status" value="1"/>
</dbReference>